<dbReference type="InterPro" id="IPR012337">
    <property type="entry name" value="RNaseH-like_sf"/>
</dbReference>
<organism evidence="2 3">
    <name type="scientific">Linum trigynum</name>
    <dbReference type="NCBI Taxonomy" id="586398"/>
    <lineage>
        <taxon>Eukaryota</taxon>
        <taxon>Viridiplantae</taxon>
        <taxon>Streptophyta</taxon>
        <taxon>Embryophyta</taxon>
        <taxon>Tracheophyta</taxon>
        <taxon>Spermatophyta</taxon>
        <taxon>Magnoliopsida</taxon>
        <taxon>eudicotyledons</taxon>
        <taxon>Gunneridae</taxon>
        <taxon>Pentapetalae</taxon>
        <taxon>rosids</taxon>
        <taxon>fabids</taxon>
        <taxon>Malpighiales</taxon>
        <taxon>Linaceae</taxon>
        <taxon>Linum</taxon>
    </lineage>
</organism>
<proteinExistence type="predicted"/>
<protein>
    <recommendedName>
        <fullName evidence="1">DUF659 domain-containing protein</fullName>
    </recommendedName>
</protein>
<evidence type="ECO:0000313" key="2">
    <source>
        <dbReference type="EMBL" id="CAL1360388.1"/>
    </source>
</evidence>
<evidence type="ECO:0000313" key="3">
    <source>
        <dbReference type="Proteomes" id="UP001497516"/>
    </source>
</evidence>
<keyword evidence="3" id="KW-1185">Reference proteome</keyword>
<evidence type="ECO:0000259" key="1">
    <source>
        <dbReference type="Pfam" id="PF04937"/>
    </source>
</evidence>
<gene>
    <name evidence="2" type="ORF">LTRI10_LOCUS7828</name>
</gene>
<reference evidence="2 3" key="1">
    <citation type="submission" date="2024-04" db="EMBL/GenBank/DDBJ databases">
        <authorList>
            <person name="Fracassetti M."/>
        </authorList>
    </citation>
    <scope>NUCLEOTIDE SEQUENCE [LARGE SCALE GENOMIC DNA]</scope>
</reference>
<dbReference type="InterPro" id="IPR007021">
    <property type="entry name" value="DUF659"/>
</dbReference>
<dbReference type="Proteomes" id="UP001497516">
    <property type="component" value="Chromosome 10"/>
</dbReference>
<dbReference type="EMBL" id="OZ034814">
    <property type="protein sequence ID" value="CAL1360388.1"/>
    <property type="molecule type" value="Genomic_DNA"/>
</dbReference>
<dbReference type="SUPFAM" id="SSF53098">
    <property type="entry name" value="Ribonuclease H-like"/>
    <property type="match status" value="1"/>
</dbReference>
<name>A0AAV2CV09_9ROSI</name>
<dbReference type="PANTHER" id="PTHR32166">
    <property type="entry name" value="OSJNBA0013A04.12 PROTEIN"/>
    <property type="match status" value="1"/>
</dbReference>
<dbReference type="AlphaFoldDB" id="A0AAV2CV09"/>
<accession>A0AAV2CV09</accession>
<dbReference type="Pfam" id="PF04937">
    <property type="entry name" value="DUF659"/>
    <property type="match status" value="1"/>
</dbReference>
<dbReference type="PANTHER" id="PTHR32166:SF123">
    <property type="entry name" value="BED-TYPE DOMAIN-CONTAINING PROTEIN"/>
    <property type="match status" value="1"/>
</dbReference>
<sequence length="244" mass="26683">MKAAGIALCSKVTESDQEKMRQEEEAKKVFTRKGSGAEVQIVPPISKIGVTKNDSKIITDMFDLVSRHDTDGLVGRFFIGCGIPFNVARSPFFYEMARGINEGPRGYKPPSAEKIRTNLLDKEKSKVDRALTGIRDQWPLFGVSIVSDGWSNVKNESLINVLAVSGGRAVFLEGVDCSGDEKTGLYIAGILLKAIEQVGIYNVVQVLTDNASACKRAGEIIMDRHPHILWSGCLAHTLSLLINM</sequence>
<feature type="domain" description="DUF659" evidence="1">
    <location>
        <begin position="110"/>
        <end position="242"/>
    </location>
</feature>